<proteinExistence type="predicted"/>
<dbReference type="PANTHER" id="PTHR34203:SF15">
    <property type="entry name" value="SLL1173 PROTEIN"/>
    <property type="match status" value="1"/>
</dbReference>
<reference evidence="2 3" key="1">
    <citation type="submission" date="2017-05" db="EMBL/GenBank/DDBJ databases">
        <title>Whole genome sequence of Pseudomonas putida isolate 1312 commercialized as a biostimulant.</title>
        <authorList>
            <person name="Crovadore J."/>
            <person name="Blanc P."/>
            <person name="Chablais R."/>
            <person name="Cochard B."/>
            <person name="Grizard D."/>
            <person name="Lefort F."/>
        </authorList>
    </citation>
    <scope>NUCLEOTIDE SEQUENCE [LARGE SCALE GENOMIC DNA]</scope>
    <source>
        <strain evidence="2 3">1312</strain>
    </source>
</reference>
<dbReference type="InterPro" id="IPR006342">
    <property type="entry name" value="FkbM_mtfrase"/>
</dbReference>
<dbReference type="InterPro" id="IPR029063">
    <property type="entry name" value="SAM-dependent_MTases_sf"/>
</dbReference>
<evidence type="ECO:0000259" key="1">
    <source>
        <dbReference type="Pfam" id="PF05050"/>
    </source>
</evidence>
<dbReference type="SUPFAM" id="SSF53335">
    <property type="entry name" value="S-adenosyl-L-methionine-dependent methyltransferases"/>
    <property type="match status" value="1"/>
</dbReference>
<dbReference type="EMBL" id="NFSB01000068">
    <property type="protein sequence ID" value="OUM35087.1"/>
    <property type="molecule type" value="Genomic_DNA"/>
</dbReference>
<dbReference type="AlphaFoldDB" id="A0A1Y3LA64"/>
<dbReference type="InterPro" id="IPR052514">
    <property type="entry name" value="SAM-dependent_MTase"/>
</dbReference>
<accession>A0A1Y3LA64</accession>
<sequence length="376" mass="41967">MAEKIDRFQDFIALRDRAADVVPARIDPQRPLWIFGAGNFGRSLATAAQQHGIAVAGFVETSPRIDTAQGLPVLNWQALARQAPEAQLALGIFNRDAPYDELLSIVAEAGFAKPLMPWELYEQFASALGWRFWLSSRSYLLDAMERIGRVADKLADNESKQVLYRMCAFRLGVDLEYASFLSEEERYINALTLPALQGRDITYVDCGAYDGDSYEELIAWPEISCSRAFLLEPDPENFTRLVQRIGAEDTRAICLPLAAAEHYSILTFNAGQGEACSISQQGGGVSIAAVALDQMLPSAPVDLIKLDVEGAEAQVLRGAEQTIRRCRPVLIVSLYHNPQDLWELPELLFEFCSDYRFHIRQHCPNTFESVLYAVPN</sequence>
<organism evidence="2 3">
    <name type="scientific">Pseudomonas putida</name>
    <name type="common">Arthrobacter siderocapsulatus</name>
    <dbReference type="NCBI Taxonomy" id="303"/>
    <lineage>
        <taxon>Bacteria</taxon>
        <taxon>Pseudomonadati</taxon>
        <taxon>Pseudomonadota</taxon>
        <taxon>Gammaproteobacteria</taxon>
        <taxon>Pseudomonadales</taxon>
        <taxon>Pseudomonadaceae</taxon>
        <taxon>Pseudomonas</taxon>
    </lineage>
</organism>
<dbReference type="GO" id="GO:0008168">
    <property type="term" value="F:methyltransferase activity"/>
    <property type="evidence" value="ECO:0007669"/>
    <property type="project" value="UniProtKB-KW"/>
</dbReference>
<keyword evidence="2" id="KW-0808">Transferase</keyword>
<name>A0A1Y3LA64_PSEPU</name>
<dbReference type="Gene3D" id="3.40.50.150">
    <property type="entry name" value="Vaccinia Virus protein VP39"/>
    <property type="match status" value="1"/>
</dbReference>
<dbReference type="GO" id="GO:0032259">
    <property type="term" value="P:methylation"/>
    <property type="evidence" value="ECO:0007669"/>
    <property type="project" value="UniProtKB-KW"/>
</dbReference>
<dbReference type="NCBIfam" id="TIGR01444">
    <property type="entry name" value="fkbM_fam"/>
    <property type="match status" value="1"/>
</dbReference>
<dbReference type="PANTHER" id="PTHR34203">
    <property type="entry name" value="METHYLTRANSFERASE, FKBM FAMILY PROTEIN"/>
    <property type="match status" value="1"/>
</dbReference>
<feature type="domain" description="Methyltransferase FkbM" evidence="1">
    <location>
        <begin position="205"/>
        <end position="356"/>
    </location>
</feature>
<protein>
    <submittedName>
        <fullName evidence="2">FkbM family methyltransferase</fullName>
    </submittedName>
</protein>
<gene>
    <name evidence="2" type="ORF">B8W72_09445</name>
</gene>
<comment type="caution">
    <text evidence="2">The sequence shown here is derived from an EMBL/GenBank/DDBJ whole genome shotgun (WGS) entry which is preliminary data.</text>
</comment>
<keyword evidence="2" id="KW-0489">Methyltransferase</keyword>
<evidence type="ECO:0000313" key="2">
    <source>
        <dbReference type="EMBL" id="OUM35087.1"/>
    </source>
</evidence>
<dbReference type="Proteomes" id="UP000196082">
    <property type="component" value="Unassembled WGS sequence"/>
</dbReference>
<dbReference type="Pfam" id="PF05050">
    <property type="entry name" value="Methyltransf_21"/>
    <property type="match status" value="1"/>
</dbReference>
<dbReference type="RefSeq" id="WP_086975547.1">
    <property type="nucleotide sequence ID" value="NZ_NFSB01000068.1"/>
</dbReference>
<evidence type="ECO:0000313" key="3">
    <source>
        <dbReference type="Proteomes" id="UP000196082"/>
    </source>
</evidence>